<feature type="transmembrane region" description="Helical" evidence="5">
    <location>
        <begin position="226"/>
        <end position="252"/>
    </location>
</feature>
<evidence type="ECO:0000256" key="2">
    <source>
        <dbReference type="ARBA" id="ARBA00022692"/>
    </source>
</evidence>
<dbReference type="InterPro" id="IPR010096">
    <property type="entry name" value="NADH-Q_OxRdtase_suN/2"/>
</dbReference>
<keyword evidence="4 5" id="KW-0472">Membrane</keyword>
<feature type="domain" description="NADH:quinone oxidoreductase/Mrp antiporter transmembrane" evidence="7">
    <location>
        <begin position="147"/>
        <end position="342"/>
    </location>
</feature>
<dbReference type="EC" id="7.1.1.-" evidence="5"/>
<evidence type="ECO:0000313" key="9">
    <source>
        <dbReference type="Proteomes" id="UP000217289"/>
    </source>
</evidence>
<dbReference type="HAMAP" id="MF_00445">
    <property type="entry name" value="NDH1_NuoN_1"/>
    <property type="match status" value="1"/>
</dbReference>
<evidence type="ECO:0000256" key="5">
    <source>
        <dbReference type="HAMAP-Rule" id="MF_00445"/>
    </source>
</evidence>
<comment type="similarity">
    <text evidence="5">Belongs to the complex I subunit 2 family.</text>
</comment>
<evidence type="ECO:0000256" key="4">
    <source>
        <dbReference type="ARBA" id="ARBA00023136"/>
    </source>
</evidence>
<name>A0A250IGW7_9BACT</name>
<feature type="transmembrane region" description="Helical" evidence="5">
    <location>
        <begin position="297"/>
        <end position="317"/>
    </location>
</feature>
<evidence type="ECO:0000256" key="3">
    <source>
        <dbReference type="ARBA" id="ARBA00022989"/>
    </source>
</evidence>
<keyword evidence="2 5" id="KW-0812">Transmembrane</keyword>
<feature type="transmembrane region" description="Helical" evidence="5">
    <location>
        <begin position="264"/>
        <end position="285"/>
    </location>
</feature>
<feature type="transmembrane region" description="Helical" evidence="5">
    <location>
        <begin position="377"/>
        <end position="398"/>
    </location>
</feature>
<feature type="transmembrane region" description="Helical" evidence="5">
    <location>
        <begin position="459"/>
        <end position="479"/>
    </location>
</feature>
<organism evidence="8 9">
    <name type="scientific">Melittangium boletus DSM 14713</name>
    <dbReference type="NCBI Taxonomy" id="1294270"/>
    <lineage>
        <taxon>Bacteria</taxon>
        <taxon>Pseudomonadati</taxon>
        <taxon>Myxococcota</taxon>
        <taxon>Myxococcia</taxon>
        <taxon>Myxococcales</taxon>
        <taxon>Cystobacterineae</taxon>
        <taxon>Archangiaceae</taxon>
        <taxon>Melittangium</taxon>
    </lineage>
</organism>
<dbReference type="EMBL" id="CP022163">
    <property type="protein sequence ID" value="ATB31059.1"/>
    <property type="molecule type" value="Genomic_DNA"/>
</dbReference>
<feature type="transmembrane region" description="Helical" evidence="5">
    <location>
        <begin position="29"/>
        <end position="52"/>
    </location>
</feature>
<comment type="function">
    <text evidence="5">NDH-1 shuttles electrons from NADH, via FMN and iron-sulfur (Fe-S) centers, to quinones in the respiratory chain. The immediate electron acceptor for the enzyme in this species is believed to be ubiquinone. Couples the redox reaction to proton translocation (for every two electrons transferred, four hydrogen ions are translocated across the cytoplasmic membrane), and thus conserves the redox energy in a proton gradient.</text>
</comment>
<dbReference type="AlphaFoldDB" id="A0A250IGW7"/>
<evidence type="ECO:0000256" key="6">
    <source>
        <dbReference type="RuleBase" id="RU000320"/>
    </source>
</evidence>
<keyword evidence="5" id="KW-0874">Quinone</keyword>
<keyword evidence="5" id="KW-0813">Transport</keyword>
<feature type="transmembrane region" description="Helical" evidence="5">
    <location>
        <begin position="130"/>
        <end position="147"/>
    </location>
</feature>
<dbReference type="KEGG" id="mbd:MEBOL_004521"/>
<feature type="transmembrane region" description="Helical" evidence="5">
    <location>
        <begin position="184"/>
        <end position="206"/>
    </location>
</feature>
<reference evidence="8 9" key="1">
    <citation type="submission" date="2017-06" db="EMBL/GenBank/DDBJ databases">
        <authorList>
            <person name="Kim H.J."/>
            <person name="Triplett B.A."/>
        </authorList>
    </citation>
    <scope>NUCLEOTIDE SEQUENCE [LARGE SCALE GENOMIC DNA]</scope>
    <source>
        <strain evidence="8 9">DSM 14713</strain>
    </source>
</reference>
<proteinExistence type="inferred from homology"/>
<dbReference type="GO" id="GO:0008137">
    <property type="term" value="F:NADH dehydrogenase (ubiquinone) activity"/>
    <property type="evidence" value="ECO:0007669"/>
    <property type="project" value="InterPro"/>
</dbReference>
<comment type="subunit">
    <text evidence="5">NDH-1 is composed of 14 different subunits. Subunits NuoA, H, J, K, L, M, N constitute the membrane sector of the complex.</text>
</comment>
<feature type="transmembrane region" description="Helical" evidence="5">
    <location>
        <begin position="424"/>
        <end position="447"/>
    </location>
</feature>
<gene>
    <name evidence="5" type="primary">nuoN</name>
    <name evidence="8" type="ORF">MEBOL_004521</name>
</gene>
<feature type="transmembrane region" description="Helical" evidence="5">
    <location>
        <begin position="59"/>
        <end position="80"/>
    </location>
</feature>
<feature type="transmembrane region" description="Helical" evidence="5">
    <location>
        <begin position="153"/>
        <end position="172"/>
    </location>
</feature>
<keyword evidence="5" id="KW-0520">NAD</keyword>
<keyword evidence="5" id="KW-1003">Cell membrane</keyword>
<dbReference type="GO" id="GO:0048038">
    <property type="term" value="F:quinone binding"/>
    <property type="evidence" value="ECO:0007669"/>
    <property type="project" value="UniProtKB-KW"/>
</dbReference>
<feature type="transmembrane region" description="Helical" evidence="5">
    <location>
        <begin position="500"/>
        <end position="520"/>
    </location>
</feature>
<dbReference type="Pfam" id="PF00361">
    <property type="entry name" value="Proton_antipo_M"/>
    <property type="match status" value="2"/>
</dbReference>
<dbReference type="GO" id="GO:0012505">
    <property type="term" value="C:endomembrane system"/>
    <property type="evidence" value="ECO:0007669"/>
    <property type="project" value="UniProtKB-SubCell"/>
</dbReference>
<feature type="transmembrane region" description="Helical" evidence="5">
    <location>
        <begin position="324"/>
        <end position="346"/>
    </location>
</feature>
<protein>
    <recommendedName>
        <fullName evidence="5">NADH-quinone oxidoreductase subunit N</fullName>
        <ecNumber evidence="5">7.1.1.-</ecNumber>
    </recommendedName>
    <alternativeName>
        <fullName evidence="5">NADH dehydrogenase I subunit N</fullName>
    </alternativeName>
    <alternativeName>
        <fullName evidence="5">NDH-1 subunit N</fullName>
    </alternativeName>
</protein>
<keyword evidence="9" id="KW-1185">Reference proteome</keyword>
<comment type="catalytic activity">
    <reaction evidence="5">
        <text>a quinone + NADH + 5 H(+)(in) = a quinol + NAD(+) + 4 H(+)(out)</text>
        <dbReference type="Rhea" id="RHEA:57888"/>
        <dbReference type="ChEBI" id="CHEBI:15378"/>
        <dbReference type="ChEBI" id="CHEBI:24646"/>
        <dbReference type="ChEBI" id="CHEBI:57540"/>
        <dbReference type="ChEBI" id="CHEBI:57945"/>
        <dbReference type="ChEBI" id="CHEBI:132124"/>
    </reaction>
</comment>
<dbReference type="PRINTS" id="PR01434">
    <property type="entry name" value="NADHDHGNASE5"/>
</dbReference>
<accession>A0A250IGW7</accession>
<keyword evidence="5 8" id="KW-0830">Ubiquinone</keyword>
<comment type="subcellular location">
    <subcellularLocation>
        <location evidence="5">Cell membrane</location>
        <topology evidence="5">Multi-pass membrane protein</topology>
    </subcellularLocation>
    <subcellularLocation>
        <location evidence="1">Endomembrane system</location>
        <topology evidence="1">Multi-pass membrane protein</topology>
    </subcellularLocation>
    <subcellularLocation>
        <location evidence="6">Membrane</location>
        <topology evidence="6">Multi-pass membrane protein</topology>
    </subcellularLocation>
</comment>
<dbReference type="InterPro" id="IPR001750">
    <property type="entry name" value="ND/Mrp_TM"/>
</dbReference>
<keyword evidence="3 5" id="KW-1133">Transmembrane helix</keyword>
<evidence type="ECO:0000259" key="7">
    <source>
        <dbReference type="Pfam" id="PF00361"/>
    </source>
</evidence>
<dbReference type="GO" id="GO:0042773">
    <property type="term" value="P:ATP synthesis coupled electron transport"/>
    <property type="evidence" value="ECO:0007669"/>
    <property type="project" value="InterPro"/>
</dbReference>
<dbReference type="GO" id="GO:0005886">
    <property type="term" value="C:plasma membrane"/>
    <property type="evidence" value="ECO:0007669"/>
    <property type="project" value="UniProtKB-SubCell"/>
</dbReference>
<feature type="domain" description="NADH:quinone oxidoreductase/Mrp antiporter transmembrane" evidence="7">
    <location>
        <begin position="369"/>
        <end position="471"/>
    </location>
</feature>
<feature type="transmembrane region" description="Helical" evidence="5">
    <location>
        <begin position="100"/>
        <end position="118"/>
    </location>
</feature>
<evidence type="ECO:0000256" key="1">
    <source>
        <dbReference type="ARBA" id="ARBA00004127"/>
    </source>
</evidence>
<sequence>MPSRRVHSPTGASRDLSIMNLPNLTSADFLPLLPAIILVLGACALLISEVFLSVGSSRGYQAVLATLTSVIAGAVSLRLLFEPAREVFLGFGALDPFSSFLTFIVCVALALATLTSANFLRRRGAERGEFYALMLFAGAGMSLLGVSNELITVFINIEVLSISTYALTCFLRRGTRPSEAGFKYFILGAFSSAVLLYGSALLYGAAGTTLLSNMAEPLRAAMGTHAPLIYAGAVLVAAGFAFKVAAVPFHMWTPDVYEGAPTPVTALMSAGVKAAAFVALVRVFVTVGSGISAKLPFALFSTLALLTMIGGNLLALPQRNVKRMLAYSSIAHAGYLLLGVAALFTVHPGQEFKLLGPTALVGASVQAVARTEALRGILFYLLAYTVTTMGAFGIVSLVERREDEEKGTAWDRERLSGLAQRRPGWAFAMAAFMLSLAGIPPTVGFMGKLMLFRAAVDSGLVGLTIVAVLSSAAGAYYYLRVVIYMYMRPVPEGAHPLERAWMTELVLVISTVAVVLLGIIPGPVGEWIVQAGTLLGR</sequence>
<evidence type="ECO:0000313" key="8">
    <source>
        <dbReference type="EMBL" id="ATB31059.1"/>
    </source>
</evidence>
<dbReference type="Proteomes" id="UP000217289">
    <property type="component" value="Chromosome"/>
</dbReference>
<dbReference type="PANTHER" id="PTHR22773">
    <property type="entry name" value="NADH DEHYDROGENASE"/>
    <property type="match status" value="1"/>
</dbReference>
<dbReference type="GO" id="GO:0050136">
    <property type="term" value="F:NADH dehydrogenase (quinone) (non-electrogenic) activity"/>
    <property type="evidence" value="ECO:0007669"/>
    <property type="project" value="UniProtKB-UniRule"/>
</dbReference>
<keyword evidence="5" id="KW-1278">Translocase</keyword>